<name>A0A160KP97_9MICO</name>
<proteinExistence type="predicted"/>
<protein>
    <submittedName>
        <fullName evidence="2">Uncharacterized protein</fullName>
    </submittedName>
</protein>
<evidence type="ECO:0000313" key="2">
    <source>
        <dbReference type="EMBL" id="AND15250.1"/>
    </source>
</evidence>
<dbReference type="AlphaFoldDB" id="A0A160KP97"/>
<accession>A0A160KP97</accession>
<dbReference type="KEGG" id="rtn:A6122_0081"/>
<gene>
    <name evidence="2" type="ORF">A6122_0081</name>
</gene>
<evidence type="ECO:0000256" key="1">
    <source>
        <dbReference type="SAM" id="Phobius"/>
    </source>
</evidence>
<dbReference type="PATRIC" id="fig|33888.3.peg.96"/>
<organism evidence="2 3">
    <name type="scientific">Rathayibacter tritici</name>
    <dbReference type="NCBI Taxonomy" id="33888"/>
    <lineage>
        <taxon>Bacteria</taxon>
        <taxon>Bacillati</taxon>
        <taxon>Actinomycetota</taxon>
        <taxon>Actinomycetes</taxon>
        <taxon>Micrococcales</taxon>
        <taxon>Microbacteriaceae</taxon>
        <taxon>Rathayibacter</taxon>
    </lineage>
</organism>
<keyword evidence="1" id="KW-0812">Transmembrane</keyword>
<feature type="transmembrane region" description="Helical" evidence="1">
    <location>
        <begin position="180"/>
        <end position="203"/>
    </location>
</feature>
<dbReference type="OrthoDB" id="3837983at2"/>
<evidence type="ECO:0000313" key="3">
    <source>
        <dbReference type="Proteomes" id="UP000077071"/>
    </source>
</evidence>
<keyword evidence="1" id="KW-1133">Transmembrane helix</keyword>
<feature type="transmembrane region" description="Helical" evidence="1">
    <location>
        <begin position="215"/>
        <end position="237"/>
    </location>
</feature>
<dbReference type="EMBL" id="CP015515">
    <property type="protein sequence ID" value="AND15250.1"/>
    <property type="molecule type" value="Genomic_DNA"/>
</dbReference>
<keyword evidence="3" id="KW-1185">Reference proteome</keyword>
<reference evidence="2 3" key="1">
    <citation type="submission" date="2016-05" db="EMBL/GenBank/DDBJ databases">
        <title>Complete genome sequence of Rathayibacter tritici NCPPB 1953.</title>
        <authorList>
            <person name="Park J."/>
            <person name="Lee H.-H."/>
            <person name="Lee S.-W."/>
            <person name="Seo Y.-S."/>
        </authorList>
    </citation>
    <scope>NUCLEOTIDE SEQUENCE [LARGE SCALE GENOMIC DNA]</scope>
    <source>
        <strain evidence="2 3">NCPPB 1953</strain>
    </source>
</reference>
<feature type="transmembrane region" description="Helical" evidence="1">
    <location>
        <begin position="142"/>
        <end position="168"/>
    </location>
</feature>
<keyword evidence="1" id="KW-0472">Membrane</keyword>
<sequence length="248" mass="26378">MTTGLSGCRDCTSLVVPAPPDNVERGGPIDAFETLDALLSAVESGAMTALRGDCPITDMKALILAETKYTVVQFLHCSHCESTVFFGLCVRGWPIYRIVPAADVDTWPWEPSATAPSNALPTRSPRGRSSIRGSLLTRRADGIIGLIGAALMLLAAPALSVLAVGFGFVTAPCRWLTCDVGLIAVVHTIAVLAPPVIAVAGGIAMILRYRHGRRIAWLPFVLIPLQAGVWTLCFWILRTAVSEATSRG</sequence>
<dbReference type="Proteomes" id="UP000077071">
    <property type="component" value="Chromosome"/>
</dbReference>
<dbReference type="RefSeq" id="WP_068250206.1">
    <property type="nucleotide sequence ID" value="NZ_CP015515.1"/>
</dbReference>